<gene>
    <name evidence="2" type="ORF">APZ42_006512</name>
</gene>
<protein>
    <submittedName>
        <fullName evidence="2">Uncharacterized protein</fullName>
    </submittedName>
</protein>
<dbReference type="Proteomes" id="UP000076858">
    <property type="component" value="Unassembled WGS sequence"/>
</dbReference>
<sequence>IYKYDIIKKLFQFLEAVRNTGGRRAKDYELEKLTKSVMRAMPEKVRKSLQAAADMEVDNEDDMPPPTGG</sequence>
<proteinExistence type="predicted"/>
<name>A0A164FUZ2_9CRUS</name>
<comment type="caution">
    <text evidence="2">The sequence shown here is derived from an EMBL/GenBank/DDBJ whole genome shotgun (WGS) entry which is preliminary data.</text>
</comment>
<reference evidence="2 3" key="1">
    <citation type="submission" date="2016-03" db="EMBL/GenBank/DDBJ databases">
        <title>EvidentialGene: Evidence-directed Construction of Genes on Genomes.</title>
        <authorList>
            <person name="Gilbert D.G."/>
            <person name="Choi J.-H."/>
            <person name="Mockaitis K."/>
            <person name="Colbourne J."/>
            <person name="Pfrender M."/>
        </authorList>
    </citation>
    <scope>NUCLEOTIDE SEQUENCE [LARGE SCALE GENOMIC DNA]</scope>
    <source>
        <strain evidence="2 3">Xinb3</strain>
        <tissue evidence="2">Complete organism</tissue>
    </source>
</reference>
<feature type="non-terminal residue" evidence="2">
    <location>
        <position position="1"/>
    </location>
</feature>
<feature type="region of interest" description="Disordered" evidence="1">
    <location>
        <begin position="48"/>
        <end position="69"/>
    </location>
</feature>
<evidence type="ECO:0000256" key="1">
    <source>
        <dbReference type="SAM" id="MobiDB-lite"/>
    </source>
</evidence>
<feature type="non-terminal residue" evidence="2">
    <location>
        <position position="69"/>
    </location>
</feature>
<keyword evidence="3" id="KW-1185">Reference proteome</keyword>
<dbReference type="OrthoDB" id="10474454at2759"/>
<accession>A0A164FUZ2</accession>
<evidence type="ECO:0000313" key="3">
    <source>
        <dbReference type="Proteomes" id="UP000076858"/>
    </source>
</evidence>
<dbReference type="EMBL" id="LRGB01018073">
    <property type="protein sequence ID" value="KZR98187.1"/>
    <property type="molecule type" value="Genomic_DNA"/>
</dbReference>
<organism evidence="2 3">
    <name type="scientific">Daphnia magna</name>
    <dbReference type="NCBI Taxonomy" id="35525"/>
    <lineage>
        <taxon>Eukaryota</taxon>
        <taxon>Metazoa</taxon>
        <taxon>Ecdysozoa</taxon>
        <taxon>Arthropoda</taxon>
        <taxon>Crustacea</taxon>
        <taxon>Branchiopoda</taxon>
        <taxon>Diplostraca</taxon>
        <taxon>Cladocera</taxon>
        <taxon>Anomopoda</taxon>
        <taxon>Daphniidae</taxon>
        <taxon>Daphnia</taxon>
    </lineage>
</organism>
<evidence type="ECO:0000313" key="2">
    <source>
        <dbReference type="EMBL" id="KZR98187.1"/>
    </source>
</evidence>
<dbReference type="AlphaFoldDB" id="A0A164FUZ2"/>